<proteinExistence type="inferred from homology"/>
<dbReference type="InterPro" id="IPR013785">
    <property type="entry name" value="Aldolase_TIM"/>
</dbReference>
<feature type="active site" description="Proton donor" evidence="9">
    <location>
        <position position="68"/>
    </location>
</feature>
<gene>
    <name evidence="9 14" type="primary">pyrF</name>
    <name evidence="14" type="ORF">L21SP4_01395</name>
</gene>
<keyword evidence="15" id="KW-1185">Reference proteome</keyword>
<evidence type="ECO:0000256" key="4">
    <source>
        <dbReference type="ARBA" id="ARBA00022793"/>
    </source>
</evidence>
<evidence type="ECO:0000256" key="8">
    <source>
        <dbReference type="ARBA" id="ARBA00061012"/>
    </source>
</evidence>
<dbReference type="KEGG" id="vbl:L21SP4_01395"/>
<dbReference type="InterPro" id="IPR014732">
    <property type="entry name" value="OMPdecase"/>
</dbReference>
<comment type="function">
    <text evidence="1 9">Catalyzes the decarboxylation of orotidine 5'-monophosphate (OMP) to uridine 5'-monophosphate (UMP).</text>
</comment>
<feature type="binding site" evidence="9 11">
    <location>
        <position position="194"/>
    </location>
    <ligand>
        <name>substrate</name>
    </ligand>
</feature>
<evidence type="ECO:0000256" key="9">
    <source>
        <dbReference type="HAMAP-Rule" id="MF_01200"/>
    </source>
</evidence>
<feature type="binding site" evidence="9 11">
    <location>
        <position position="125"/>
    </location>
    <ligand>
        <name>substrate</name>
    </ligand>
</feature>
<accession>A0A0G3EE97</accession>
<evidence type="ECO:0000256" key="10">
    <source>
        <dbReference type="PIRSR" id="PIRSR614732-1"/>
    </source>
</evidence>
<keyword evidence="6 9" id="KW-0456">Lyase</keyword>
<dbReference type="SUPFAM" id="SSF51366">
    <property type="entry name" value="Ribulose-phoshate binding barrel"/>
    <property type="match status" value="1"/>
</dbReference>
<evidence type="ECO:0000256" key="12">
    <source>
        <dbReference type="RuleBase" id="RU000512"/>
    </source>
</evidence>
<dbReference type="Proteomes" id="UP000035268">
    <property type="component" value="Chromosome"/>
</dbReference>
<dbReference type="NCBIfam" id="TIGR01740">
    <property type="entry name" value="pyrF"/>
    <property type="match status" value="1"/>
</dbReference>
<evidence type="ECO:0000259" key="13">
    <source>
        <dbReference type="SMART" id="SM00934"/>
    </source>
</evidence>
<evidence type="ECO:0000256" key="3">
    <source>
        <dbReference type="ARBA" id="ARBA00011738"/>
    </source>
</evidence>
<evidence type="ECO:0000313" key="14">
    <source>
        <dbReference type="EMBL" id="AKJ64643.1"/>
    </source>
</evidence>
<evidence type="ECO:0000256" key="2">
    <source>
        <dbReference type="ARBA" id="ARBA00004861"/>
    </source>
</evidence>
<feature type="active site" description="For OMPdecase activity" evidence="10">
    <location>
        <position position="66"/>
    </location>
</feature>
<feature type="binding site" evidence="9 11">
    <location>
        <position position="39"/>
    </location>
    <ligand>
        <name>substrate</name>
    </ligand>
</feature>
<feature type="binding site" evidence="9 11">
    <location>
        <position position="214"/>
    </location>
    <ligand>
        <name>substrate</name>
    </ligand>
</feature>
<evidence type="ECO:0000313" key="15">
    <source>
        <dbReference type="Proteomes" id="UP000035268"/>
    </source>
</evidence>
<organism evidence="14 15">
    <name type="scientific">Kiritimatiella glycovorans</name>
    <dbReference type="NCBI Taxonomy" id="1307763"/>
    <lineage>
        <taxon>Bacteria</taxon>
        <taxon>Pseudomonadati</taxon>
        <taxon>Kiritimatiellota</taxon>
        <taxon>Kiritimatiellia</taxon>
        <taxon>Kiritimatiellales</taxon>
        <taxon>Kiritimatiellaceae</taxon>
        <taxon>Kiritimatiella</taxon>
    </lineage>
</organism>
<dbReference type="EC" id="4.1.1.23" evidence="9"/>
<dbReference type="InterPro" id="IPR011060">
    <property type="entry name" value="RibuloseP-bd_barrel"/>
</dbReference>
<dbReference type="Gene3D" id="3.20.20.70">
    <property type="entry name" value="Aldolase class I"/>
    <property type="match status" value="1"/>
</dbReference>
<dbReference type="NCBIfam" id="NF001273">
    <property type="entry name" value="PRK00230.1"/>
    <property type="match status" value="1"/>
</dbReference>
<feature type="domain" description="Orotidine 5'-phosphate decarboxylase" evidence="13">
    <location>
        <begin position="11"/>
        <end position="230"/>
    </location>
</feature>
<reference evidence="14 15" key="2">
    <citation type="journal article" date="2016" name="ISME J.">
        <title>Characterization of the first cultured representative of Verrucomicrobia subdivision 5 indicates the proposal of a novel phylum.</title>
        <authorList>
            <person name="Spring S."/>
            <person name="Bunk B."/>
            <person name="Sproer C."/>
            <person name="Schumann P."/>
            <person name="Rohde M."/>
            <person name="Tindall B.J."/>
            <person name="Klenk H.P."/>
        </authorList>
    </citation>
    <scope>NUCLEOTIDE SEQUENCE [LARGE SCALE GENOMIC DNA]</scope>
    <source>
        <strain evidence="14 15">L21-Fru-AB</strain>
    </source>
</reference>
<protein>
    <recommendedName>
        <fullName evidence="9">Orotidine 5'-phosphate decarboxylase</fullName>
        <ecNumber evidence="9">4.1.1.23</ecNumber>
    </recommendedName>
    <alternativeName>
        <fullName evidence="9">OMP decarboxylase</fullName>
        <shortName evidence="9">OMPDCase</shortName>
        <shortName evidence="9">OMPdecase</shortName>
    </alternativeName>
</protein>
<keyword evidence="4 9" id="KW-0210">Decarboxylase</keyword>
<reference evidence="15" key="1">
    <citation type="submission" date="2015-02" db="EMBL/GenBank/DDBJ databases">
        <title>Description and complete genome sequence of the first cultured representative of the subdivision 5 of the Verrucomicrobia phylum.</title>
        <authorList>
            <person name="Spring S."/>
            <person name="Bunk B."/>
            <person name="Sproer C."/>
            <person name="Klenk H.-P."/>
        </authorList>
    </citation>
    <scope>NUCLEOTIDE SEQUENCE [LARGE SCALE GENOMIC DNA]</scope>
    <source>
        <strain evidence="15">L21-Fru-AB</strain>
    </source>
</reference>
<dbReference type="PROSITE" id="PS00156">
    <property type="entry name" value="OMPDECASE"/>
    <property type="match status" value="1"/>
</dbReference>
<dbReference type="InterPro" id="IPR047596">
    <property type="entry name" value="OMPdecase_bac"/>
</dbReference>
<dbReference type="UniPathway" id="UPA00070">
    <property type="reaction ID" value="UER00120"/>
</dbReference>
<dbReference type="PANTHER" id="PTHR32119:SF2">
    <property type="entry name" value="OROTIDINE 5'-PHOSPHATE DECARBOXYLASE"/>
    <property type="match status" value="1"/>
</dbReference>
<evidence type="ECO:0000256" key="11">
    <source>
        <dbReference type="PIRSR" id="PIRSR614732-2"/>
    </source>
</evidence>
<dbReference type="InterPro" id="IPR001754">
    <property type="entry name" value="OMPdeCOase_dom"/>
</dbReference>
<comment type="catalytic activity">
    <reaction evidence="7 9 12">
        <text>orotidine 5'-phosphate + H(+) = UMP + CO2</text>
        <dbReference type="Rhea" id="RHEA:11596"/>
        <dbReference type="ChEBI" id="CHEBI:15378"/>
        <dbReference type="ChEBI" id="CHEBI:16526"/>
        <dbReference type="ChEBI" id="CHEBI:57538"/>
        <dbReference type="ChEBI" id="CHEBI:57865"/>
        <dbReference type="EC" id="4.1.1.23"/>
    </reaction>
</comment>
<comment type="subunit">
    <text evidence="3 9">Homodimer.</text>
</comment>
<feature type="binding site" evidence="9 11">
    <location>
        <position position="17"/>
    </location>
    <ligand>
        <name>substrate</name>
    </ligand>
</feature>
<evidence type="ECO:0000256" key="7">
    <source>
        <dbReference type="ARBA" id="ARBA00049157"/>
    </source>
</evidence>
<evidence type="ECO:0000256" key="1">
    <source>
        <dbReference type="ARBA" id="ARBA00002356"/>
    </source>
</evidence>
<dbReference type="HAMAP" id="MF_01200_B">
    <property type="entry name" value="OMPdecase_type1_B"/>
    <property type="match status" value="1"/>
</dbReference>
<dbReference type="CDD" id="cd04725">
    <property type="entry name" value="OMP_decarboxylase_like"/>
    <property type="match status" value="1"/>
</dbReference>
<feature type="active site" description="For OMPdecase activity" evidence="10">
    <location>
        <position position="71"/>
    </location>
</feature>
<name>A0A0G3EE97_9BACT</name>
<dbReference type="FunFam" id="3.20.20.70:FF:000015">
    <property type="entry name" value="Orotidine 5'-phosphate decarboxylase"/>
    <property type="match status" value="1"/>
</dbReference>
<feature type="active site" description="For OMPdecase activity" evidence="10">
    <location>
        <position position="68"/>
    </location>
</feature>
<dbReference type="Pfam" id="PF00215">
    <property type="entry name" value="OMPdecase"/>
    <property type="match status" value="1"/>
</dbReference>
<dbReference type="SMART" id="SM00934">
    <property type="entry name" value="OMPdecase"/>
    <property type="match status" value="1"/>
</dbReference>
<feature type="binding site" evidence="9">
    <location>
        <begin position="66"/>
        <end position="75"/>
    </location>
    <ligand>
        <name>substrate</name>
    </ligand>
</feature>
<dbReference type="GO" id="GO:0006207">
    <property type="term" value="P:'de novo' pyrimidine nucleobase biosynthetic process"/>
    <property type="evidence" value="ECO:0007669"/>
    <property type="project" value="InterPro"/>
</dbReference>
<keyword evidence="5 9" id="KW-0665">Pyrimidine biosynthesis</keyword>
<dbReference type="GO" id="GO:0044205">
    <property type="term" value="P:'de novo' UMP biosynthetic process"/>
    <property type="evidence" value="ECO:0007669"/>
    <property type="project" value="UniProtKB-UniRule"/>
</dbReference>
<dbReference type="InterPro" id="IPR018089">
    <property type="entry name" value="OMPdecase_AS"/>
</dbReference>
<dbReference type="PANTHER" id="PTHR32119">
    <property type="entry name" value="OROTIDINE 5'-PHOSPHATE DECARBOXYLASE"/>
    <property type="match status" value="1"/>
</dbReference>
<comment type="similarity">
    <text evidence="8 9">Belongs to the OMP decarboxylase family. Type 1 subfamily.</text>
</comment>
<comment type="pathway">
    <text evidence="2 9 12">Pyrimidine metabolism; UMP biosynthesis via de novo pathway; UMP from orotate: step 2/2.</text>
</comment>
<dbReference type="STRING" id="1307763.L21SP4_01395"/>
<dbReference type="AlphaFoldDB" id="A0A0G3EE97"/>
<dbReference type="PATRIC" id="fig|1609981.3.peg.1449"/>
<evidence type="ECO:0000256" key="5">
    <source>
        <dbReference type="ARBA" id="ARBA00022975"/>
    </source>
</evidence>
<dbReference type="EMBL" id="CP010904">
    <property type="protein sequence ID" value="AKJ64643.1"/>
    <property type="molecule type" value="Genomic_DNA"/>
</dbReference>
<feature type="binding site" evidence="9 11">
    <location>
        <position position="215"/>
    </location>
    <ligand>
        <name>substrate</name>
    </ligand>
</feature>
<dbReference type="GO" id="GO:0004590">
    <property type="term" value="F:orotidine-5'-phosphate decarboxylase activity"/>
    <property type="evidence" value="ECO:0007669"/>
    <property type="project" value="UniProtKB-UniRule"/>
</dbReference>
<evidence type="ECO:0000256" key="6">
    <source>
        <dbReference type="ARBA" id="ARBA00023239"/>
    </source>
</evidence>
<sequence>MYLMNIRSQPELIVALDVPELDRACELADRLPDEVTWCKVGLELFGADGPAAVRALKERGRKVFLDLKLHDIPRTVGRAVRSLAATGADMMTLHAGGGRAMCAQAAEAAASCDRPPLLLGVTVLTSLNREDLGELGVDRTVDEQAGSLGDLAIEAGLDGLVCSVWEAAALRARHPAARLVTPGIRLPDQETGDQKRIATPALAAREGASHIVVGRPIVQAEDPAAAAQTILNELRNPPA</sequence>
<dbReference type="GO" id="GO:0005829">
    <property type="term" value="C:cytosol"/>
    <property type="evidence" value="ECO:0007669"/>
    <property type="project" value="TreeGrafter"/>
</dbReference>
<feature type="binding site" evidence="9 11">
    <location>
        <position position="185"/>
    </location>
    <ligand>
        <name>substrate</name>
    </ligand>
</feature>